<dbReference type="OrthoDB" id="9809746at2"/>
<protein>
    <submittedName>
        <fullName evidence="2">Thioredoxin</fullName>
    </submittedName>
</protein>
<dbReference type="SUPFAM" id="SSF52833">
    <property type="entry name" value="Thioredoxin-like"/>
    <property type="match status" value="1"/>
</dbReference>
<keyword evidence="3" id="KW-1185">Reference proteome</keyword>
<dbReference type="Pfam" id="PF08534">
    <property type="entry name" value="Redoxin"/>
    <property type="match status" value="1"/>
</dbReference>
<accession>A0A147K8D6</accession>
<feature type="domain" description="Thioredoxin" evidence="1">
    <location>
        <begin position="9"/>
        <end position="165"/>
    </location>
</feature>
<dbReference type="RefSeq" id="WP_059282773.1">
    <property type="nucleotide sequence ID" value="NZ_LDYG01000028.1"/>
</dbReference>
<name>A0A147K8D6_9BACI</name>
<proteinExistence type="predicted"/>
<evidence type="ECO:0000313" key="3">
    <source>
        <dbReference type="Proteomes" id="UP000074108"/>
    </source>
</evidence>
<dbReference type="EMBL" id="LDYG01000028">
    <property type="protein sequence ID" value="KUP06385.1"/>
    <property type="molecule type" value="Genomic_DNA"/>
</dbReference>
<dbReference type="Gene3D" id="3.40.30.10">
    <property type="entry name" value="Glutaredoxin"/>
    <property type="match status" value="1"/>
</dbReference>
<dbReference type="InterPro" id="IPR047262">
    <property type="entry name" value="PRX-like1"/>
</dbReference>
<dbReference type="CDD" id="cd02969">
    <property type="entry name" value="PRX_like1"/>
    <property type="match status" value="1"/>
</dbReference>
<organism evidence="2 3">
    <name type="scientific">Bacillus coahuilensis p1.1.43</name>
    <dbReference type="NCBI Taxonomy" id="1150625"/>
    <lineage>
        <taxon>Bacteria</taxon>
        <taxon>Bacillati</taxon>
        <taxon>Bacillota</taxon>
        <taxon>Bacilli</taxon>
        <taxon>Bacillales</taxon>
        <taxon>Bacillaceae</taxon>
        <taxon>Bacillus</taxon>
    </lineage>
</organism>
<gene>
    <name evidence="2" type="ORF">Q75_07515</name>
</gene>
<dbReference type="InterPro" id="IPR013766">
    <property type="entry name" value="Thioredoxin_domain"/>
</dbReference>
<evidence type="ECO:0000259" key="1">
    <source>
        <dbReference type="PROSITE" id="PS51352"/>
    </source>
</evidence>
<dbReference type="PANTHER" id="PTHR43640">
    <property type="entry name" value="OS07G0260300 PROTEIN"/>
    <property type="match status" value="1"/>
</dbReference>
<comment type="caution">
    <text evidence="2">The sequence shown here is derived from an EMBL/GenBank/DDBJ whole genome shotgun (WGS) entry which is preliminary data.</text>
</comment>
<dbReference type="AlphaFoldDB" id="A0A147K8D6"/>
<dbReference type="PROSITE" id="PS51352">
    <property type="entry name" value="THIOREDOXIN_2"/>
    <property type="match status" value="1"/>
</dbReference>
<dbReference type="InterPro" id="IPR013740">
    <property type="entry name" value="Redoxin"/>
</dbReference>
<dbReference type="InterPro" id="IPR036249">
    <property type="entry name" value="Thioredoxin-like_sf"/>
</dbReference>
<dbReference type="PANTHER" id="PTHR43640:SF1">
    <property type="entry name" value="THIOREDOXIN-DEPENDENT PEROXIREDOXIN"/>
    <property type="match status" value="1"/>
</dbReference>
<dbReference type="Proteomes" id="UP000074108">
    <property type="component" value="Unassembled WGS sequence"/>
</dbReference>
<dbReference type="PATRIC" id="fig|1150625.3.peg.1582"/>
<sequence length="189" mass="21049">MARIESTMVPLGTRAPQFELVDCLTDQLISFSTIAGEKGTVVMFICNHCPFVLHTIAGIVSLAKEYRSKGIGFIAINSNDIEQYPADSPDNMKNFASSEGFTFPYVFDETQEVAHSYSAACTPDFFVFDHHHHLVYRGQLDDSRPGNDLPVNGHSLKSALECIIRNEEITLDQKPSIGCNIKWKPEIAH</sequence>
<dbReference type="STRING" id="1150625.Q75_07515"/>
<dbReference type="GO" id="GO:0016491">
    <property type="term" value="F:oxidoreductase activity"/>
    <property type="evidence" value="ECO:0007669"/>
    <property type="project" value="InterPro"/>
</dbReference>
<reference evidence="2 3" key="1">
    <citation type="journal article" date="2016" name="Front. Microbiol.">
        <title>Microevolution Analysis of Bacillus coahuilensis Unveils Differences in Phosphorus Acquisition Strategies and Their Regulation.</title>
        <authorList>
            <person name="Gomez-Lunar Z."/>
            <person name="Hernandez-Gonzalez I."/>
            <person name="Rodriguez-Torres M.D."/>
            <person name="Souza V."/>
            <person name="Olmedo-Alvarez G."/>
        </authorList>
    </citation>
    <scope>NUCLEOTIDE SEQUENCE [LARGE SCALE GENOMIC DNA]</scope>
    <source>
        <strain evidence="3">p1.1.43</strain>
    </source>
</reference>
<evidence type="ECO:0000313" key="2">
    <source>
        <dbReference type="EMBL" id="KUP06385.1"/>
    </source>
</evidence>